<evidence type="ECO:0000313" key="1">
    <source>
        <dbReference type="EMBL" id="GAH81274.1"/>
    </source>
</evidence>
<accession>X1JSM0</accession>
<organism evidence="1">
    <name type="scientific">marine sediment metagenome</name>
    <dbReference type="NCBI Taxonomy" id="412755"/>
    <lineage>
        <taxon>unclassified sequences</taxon>
        <taxon>metagenomes</taxon>
        <taxon>ecological metagenomes</taxon>
    </lineage>
</organism>
<feature type="non-terminal residue" evidence="1">
    <location>
        <position position="34"/>
    </location>
</feature>
<sequence length="34" mass="4072">MNSYSDETFEYALFDPPYSPRQLKECYKGKGEYD</sequence>
<gene>
    <name evidence="1" type="ORF">S03H2_62982</name>
</gene>
<protein>
    <submittedName>
        <fullName evidence="1">Uncharacterized protein</fullName>
    </submittedName>
</protein>
<reference evidence="1" key="1">
    <citation type="journal article" date="2014" name="Front. Microbiol.">
        <title>High frequency of phylogenetically diverse reductive dehalogenase-homologous genes in deep subseafloor sedimentary metagenomes.</title>
        <authorList>
            <person name="Kawai M."/>
            <person name="Futagami T."/>
            <person name="Toyoda A."/>
            <person name="Takaki Y."/>
            <person name="Nishi S."/>
            <person name="Hori S."/>
            <person name="Arai W."/>
            <person name="Tsubouchi T."/>
            <person name="Morono Y."/>
            <person name="Uchiyama I."/>
            <person name="Ito T."/>
            <person name="Fujiyama A."/>
            <person name="Inagaki F."/>
            <person name="Takami H."/>
        </authorList>
    </citation>
    <scope>NUCLEOTIDE SEQUENCE</scope>
    <source>
        <strain evidence="1">Expedition CK06-06</strain>
    </source>
</reference>
<name>X1JSM0_9ZZZZ</name>
<dbReference type="EMBL" id="BARU01040775">
    <property type="protein sequence ID" value="GAH81274.1"/>
    <property type="molecule type" value="Genomic_DNA"/>
</dbReference>
<dbReference type="AlphaFoldDB" id="X1JSM0"/>
<proteinExistence type="predicted"/>
<comment type="caution">
    <text evidence="1">The sequence shown here is derived from an EMBL/GenBank/DDBJ whole genome shotgun (WGS) entry which is preliminary data.</text>
</comment>